<name>A0AA88IE66_ARTSF</name>
<organism evidence="3 4">
    <name type="scientific">Artemia franciscana</name>
    <name type="common">Brine shrimp</name>
    <name type="synonym">Artemia sanfranciscana</name>
    <dbReference type="NCBI Taxonomy" id="6661"/>
    <lineage>
        <taxon>Eukaryota</taxon>
        <taxon>Metazoa</taxon>
        <taxon>Ecdysozoa</taxon>
        <taxon>Arthropoda</taxon>
        <taxon>Crustacea</taxon>
        <taxon>Branchiopoda</taxon>
        <taxon>Anostraca</taxon>
        <taxon>Artemiidae</taxon>
        <taxon>Artemia</taxon>
    </lineage>
</organism>
<dbReference type="Pfam" id="PF04707">
    <property type="entry name" value="PRELI"/>
    <property type="match status" value="1"/>
</dbReference>
<dbReference type="AlphaFoldDB" id="A0AA88IE66"/>
<dbReference type="InterPro" id="IPR037365">
    <property type="entry name" value="Slowmo/Ups"/>
</dbReference>
<accession>A0AA88IE66</accession>
<dbReference type="Proteomes" id="UP001187531">
    <property type="component" value="Unassembled WGS sequence"/>
</dbReference>
<protein>
    <recommendedName>
        <fullName evidence="2">PRELI/MSF1 domain-containing protein</fullName>
    </recommendedName>
</protein>
<gene>
    <name evidence="3" type="ORF">QYM36_007471</name>
</gene>
<evidence type="ECO:0000259" key="2">
    <source>
        <dbReference type="PROSITE" id="PS50904"/>
    </source>
</evidence>
<evidence type="ECO:0000256" key="1">
    <source>
        <dbReference type="SAM" id="MobiDB-lite"/>
    </source>
</evidence>
<proteinExistence type="predicted"/>
<reference evidence="3" key="1">
    <citation type="submission" date="2023-07" db="EMBL/GenBank/DDBJ databases">
        <title>Chromosome-level genome assembly of Artemia franciscana.</title>
        <authorList>
            <person name="Jo E."/>
        </authorList>
    </citation>
    <scope>NUCLEOTIDE SEQUENCE</scope>
    <source>
        <tissue evidence="3">Whole body</tissue>
    </source>
</reference>
<dbReference type="GO" id="GO:0005758">
    <property type="term" value="C:mitochondrial intermembrane space"/>
    <property type="evidence" value="ECO:0007669"/>
    <property type="project" value="InterPro"/>
</dbReference>
<feature type="domain" description="PRELI/MSF1" evidence="2">
    <location>
        <begin position="2"/>
        <end position="170"/>
    </location>
</feature>
<feature type="compositionally biased region" description="Basic and acidic residues" evidence="1">
    <location>
        <begin position="181"/>
        <end position="198"/>
    </location>
</feature>
<evidence type="ECO:0000313" key="3">
    <source>
        <dbReference type="EMBL" id="KAK2726649.1"/>
    </source>
</evidence>
<comment type="caution">
    <text evidence="3">The sequence shown here is derived from an EMBL/GenBank/DDBJ whole genome shotgun (WGS) entry which is preliminary data.</text>
</comment>
<evidence type="ECO:0000313" key="4">
    <source>
        <dbReference type="Proteomes" id="UP001187531"/>
    </source>
</evidence>
<sequence>MVKHYESNSVFHYPWEYVATAFWWRYPNPYSKHVLSEDVLWREQSGNILLTKRIFTKTNSLPKWGERFIPAKLVHILEESLVDREKKVLTTLTKNIGFSKVMSVVEKVTYRPCAENPDCTNVSREAWIESEMFGFRKAIEAFGYERFKLNSKKASAGFKIVLAAAFPQLASQQNGIPKPPSSERLKEAARETAKRASDIAKETASPLFAACNFEKMEKLVMDDDA</sequence>
<dbReference type="PANTHER" id="PTHR11158">
    <property type="entry name" value="MSF1/PX19 RELATED"/>
    <property type="match status" value="1"/>
</dbReference>
<feature type="region of interest" description="Disordered" evidence="1">
    <location>
        <begin position="173"/>
        <end position="198"/>
    </location>
</feature>
<dbReference type="InterPro" id="IPR006797">
    <property type="entry name" value="PRELI/MSF1_dom"/>
</dbReference>
<keyword evidence="4" id="KW-1185">Reference proteome</keyword>
<dbReference type="PROSITE" id="PS50904">
    <property type="entry name" value="PRELI_MSF1"/>
    <property type="match status" value="1"/>
</dbReference>
<dbReference type="EMBL" id="JAVRJZ010000001">
    <property type="protein sequence ID" value="KAK2726649.1"/>
    <property type="molecule type" value="Genomic_DNA"/>
</dbReference>